<accession>E8QY99</accession>
<dbReference type="HOGENOM" id="CLU_1303509_0_0_0"/>
<proteinExistence type="predicted"/>
<feature type="region of interest" description="Disordered" evidence="1">
    <location>
        <begin position="1"/>
        <end position="70"/>
    </location>
</feature>
<protein>
    <submittedName>
        <fullName evidence="2">Uncharacterized protein</fullName>
    </submittedName>
</protein>
<dbReference type="STRING" id="575540.Isop_2522"/>
<dbReference type="Proteomes" id="UP000008631">
    <property type="component" value="Chromosome"/>
</dbReference>
<organism evidence="2 3">
    <name type="scientific">Isosphaera pallida (strain ATCC 43644 / DSM 9630 / IS1B)</name>
    <dbReference type="NCBI Taxonomy" id="575540"/>
    <lineage>
        <taxon>Bacteria</taxon>
        <taxon>Pseudomonadati</taxon>
        <taxon>Planctomycetota</taxon>
        <taxon>Planctomycetia</taxon>
        <taxon>Isosphaerales</taxon>
        <taxon>Isosphaeraceae</taxon>
        <taxon>Isosphaera</taxon>
    </lineage>
</organism>
<evidence type="ECO:0000313" key="3">
    <source>
        <dbReference type="Proteomes" id="UP000008631"/>
    </source>
</evidence>
<gene>
    <name evidence="2" type="ordered locus">Isop_2522</name>
</gene>
<name>E8QY99_ISOPI</name>
<dbReference type="AlphaFoldDB" id="E8QY99"/>
<dbReference type="KEGG" id="ipa:Isop_2522"/>
<dbReference type="EMBL" id="CP002353">
    <property type="protein sequence ID" value="ADV63094.1"/>
    <property type="molecule type" value="Genomic_DNA"/>
</dbReference>
<sequence length="211" mass="23007">MSQDRQPSESSSWPSPNNRAQPKGWKWVHPSLRSNNEAVSPPASVAPRSQPRRNPPLTLSPAIPTPPPPRRVLAALADPLARAILAQALGYLGHEVVEIGTLTELFQALELSHLGTVSSAVSTDPPWFGLVVEEKLPDGSTRDPLASWLNRRDVHRPRRVALIVNQDAPPWEGSHPVILIRRPLDVVDLLDALDPESRALGSSNVQQPPSP</sequence>
<evidence type="ECO:0000313" key="2">
    <source>
        <dbReference type="EMBL" id="ADV63094.1"/>
    </source>
</evidence>
<keyword evidence="3" id="KW-1185">Reference proteome</keyword>
<dbReference type="InParanoid" id="E8QY99"/>
<reference key="1">
    <citation type="submission" date="2010-11" db="EMBL/GenBank/DDBJ databases">
        <title>The complete sequence of chromosome of Isophaera pallida ATCC 43644.</title>
        <authorList>
            <consortium name="US DOE Joint Genome Institute (JGI-PGF)"/>
            <person name="Lucas S."/>
            <person name="Copeland A."/>
            <person name="Lapidus A."/>
            <person name="Bruce D."/>
            <person name="Goodwin L."/>
            <person name="Pitluck S."/>
            <person name="Kyrpides N."/>
            <person name="Mavromatis K."/>
            <person name="Pagani I."/>
            <person name="Ivanova N."/>
            <person name="Saunders E."/>
            <person name="Brettin T."/>
            <person name="Detter J.C."/>
            <person name="Han C."/>
            <person name="Tapia R."/>
            <person name="Land M."/>
            <person name="Hauser L."/>
            <person name="Markowitz V."/>
            <person name="Cheng J.-F."/>
            <person name="Hugenholtz P."/>
            <person name="Woyke T."/>
            <person name="Wu D."/>
            <person name="Eisen J.A."/>
        </authorList>
    </citation>
    <scope>NUCLEOTIDE SEQUENCE</scope>
    <source>
        <strain>ATCC 43644</strain>
    </source>
</reference>
<reference evidence="2 3" key="2">
    <citation type="journal article" date="2011" name="Stand. Genomic Sci.">
        <title>Complete genome sequence of Isosphaera pallida type strain (IS1B).</title>
        <authorList>
            <consortium name="US DOE Joint Genome Institute (JGI-PGF)"/>
            <person name="Goker M."/>
            <person name="Cleland D."/>
            <person name="Saunders E."/>
            <person name="Lapidus A."/>
            <person name="Nolan M."/>
            <person name="Lucas S."/>
            <person name="Hammon N."/>
            <person name="Deshpande S."/>
            <person name="Cheng J.F."/>
            <person name="Tapia R."/>
            <person name="Han C."/>
            <person name="Goodwin L."/>
            <person name="Pitluck S."/>
            <person name="Liolios K."/>
            <person name="Pagani I."/>
            <person name="Ivanova N."/>
            <person name="Mavromatis K."/>
            <person name="Pati A."/>
            <person name="Chen A."/>
            <person name="Palaniappan K."/>
            <person name="Land M."/>
            <person name="Hauser L."/>
            <person name="Chang Y.J."/>
            <person name="Jeffries C.D."/>
            <person name="Detter J.C."/>
            <person name="Beck B."/>
            <person name="Woyke T."/>
            <person name="Bristow J."/>
            <person name="Eisen J.A."/>
            <person name="Markowitz V."/>
            <person name="Hugenholtz P."/>
            <person name="Kyrpides N.C."/>
            <person name="Klenk H.P."/>
        </authorList>
    </citation>
    <scope>NUCLEOTIDE SEQUENCE [LARGE SCALE GENOMIC DNA]</scope>
    <source>
        <strain evidence="3">ATCC 43644 / DSM 9630 / IS1B</strain>
    </source>
</reference>
<evidence type="ECO:0000256" key="1">
    <source>
        <dbReference type="SAM" id="MobiDB-lite"/>
    </source>
</evidence>
<dbReference type="RefSeq" id="WP_013565382.1">
    <property type="nucleotide sequence ID" value="NC_014962.1"/>
</dbReference>